<keyword evidence="2" id="KW-1185">Reference proteome</keyword>
<dbReference type="Proteomes" id="UP001150581">
    <property type="component" value="Unassembled WGS sequence"/>
</dbReference>
<organism evidence="1 2">
    <name type="scientific">Kickxella alabastrina</name>
    <dbReference type="NCBI Taxonomy" id="61397"/>
    <lineage>
        <taxon>Eukaryota</taxon>
        <taxon>Fungi</taxon>
        <taxon>Fungi incertae sedis</taxon>
        <taxon>Zoopagomycota</taxon>
        <taxon>Kickxellomycotina</taxon>
        <taxon>Kickxellomycetes</taxon>
        <taxon>Kickxellales</taxon>
        <taxon>Kickxellaceae</taxon>
        <taxon>Kickxella</taxon>
    </lineage>
</organism>
<feature type="non-terminal residue" evidence="1">
    <location>
        <position position="215"/>
    </location>
</feature>
<accession>A0ACC1I289</accession>
<evidence type="ECO:0000313" key="2">
    <source>
        <dbReference type="Proteomes" id="UP001150581"/>
    </source>
</evidence>
<comment type="caution">
    <text evidence="1">The sequence shown here is derived from an EMBL/GenBank/DDBJ whole genome shotgun (WGS) entry which is preliminary data.</text>
</comment>
<sequence length="215" mass="23392">MSSTGAQIPTGHDVMRVEHLQKNLSIASVSIRVDDDSPNPPLAQQLPNPQPVLLFMGPAVAGLIAFSIVGILIRVHLSRLFRYPGQPIYELIWTQIVGCFIMGIATRTKGMLMSLSPALNLGITTGLCGSITTFSSWQLGMYKEFFNVTGSDHTKFKNFLGGMSVLATTFACSVAAVQLGQIVGDEARSLCNYYLTRNFSSDDNPICRIDTRMLG</sequence>
<dbReference type="EMBL" id="JANBPG010002488">
    <property type="protein sequence ID" value="KAJ1885594.1"/>
    <property type="molecule type" value="Genomic_DNA"/>
</dbReference>
<proteinExistence type="predicted"/>
<protein>
    <submittedName>
        <fullName evidence="1">Uncharacterized protein</fullName>
    </submittedName>
</protein>
<gene>
    <name evidence="1" type="ORF">LPJ66_010044</name>
</gene>
<evidence type="ECO:0000313" key="1">
    <source>
        <dbReference type="EMBL" id="KAJ1885594.1"/>
    </source>
</evidence>
<reference evidence="1" key="1">
    <citation type="submission" date="2022-07" db="EMBL/GenBank/DDBJ databases">
        <title>Phylogenomic reconstructions and comparative analyses of Kickxellomycotina fungi.</title>
        <authorList>
            <person name="Reynolds N.K."/>
            <person name="Stajich J.E."/>
            <person name="Barry K."/>
            <person name="Grigoriev I.V."/>
            <person name="Crous P."/>
            <person name="Smith M.E."/>
        </authorList>
    </citation>
    <scope>NUCLEOTIDE SEQUENCE</scope>
    <source>
        <strain evidence="1">Benny 63K</strain>
    </source>
</reference>
<name>A0ACC1I289_9FUNG</name>